<keyword evidence="2" id="KW-1185">Reference proteome</keyword>
<sequence>MEKQSGGRAYGRILNGFQFSKRTVYFYDLKNNRTFTKDTNNYINALGIQQLNTLGNVCISARHRM</sequence>
<protein>
    <submittedName>
        <fullName evidence="1">Uncharacterized protein</fullName>
    </submittedName>
</protein>
<evidence type="ECO:0000313" key="1">
    <source>
        <dbReference type="EMBL" id="OAS21574.1"/>
    </source>
</evidence>
<reference evidence="1 2" key="1">
    <citation type="submission" date="2016-05" db="EMBL/GenBank/DDBJ databases">
        <title>Paenibacillus sp. 1ZS3-15 nov., isolated from the rhizosphere soil.</title>
        <authorList>
            <person name="Zhang X.X."/>
            <person name="Zhang J."/>
        </authorList>
    </citation>
    <scope>NUCLEOTIDE SEQUENCE [LARGE SCALE GENOMIC DNA]</scope>
    <source>
        <strain evidence="1 2">1ZS3-15</strain>
    </source>
</reference>
<dbReference type="EMBL" id="LYPB01000048">
    <property type="protein sequence ID" value="OAS21574.1"/>
    <property type="molecule type" value="Genomic_DNA"/>
</dbReference>
<name>A0A198AJB4_9BACL</name>
<accession>A0A198AJB4</accession>
<dbReference type="STRING" id="1850517.A8708_16735"/>
<organism evidence="1 2">
    <name type="scientific">Paenibacillus oryzisoli</name>
    <dbReference type="NCBI Taxonomy" id="1850517"/>
    <lineage>
        <taxon>Bacteria</taxon>
        <taxon>Bacillati</taxon>
        <taxon>Bacillota</taxon>
        <taxon>Bacilli</taxon>
        <taxon>Bacillales</taxon>
        <taxon>Paenibacillaceae</taxon>
        <taxon>Paenibacillus</taxon>
    </lineage>
</organism>
<proteinExistence type="predicted"/>
<comment type="caution">
    <text evidence="1">The sequence shown here is derived from an EMBL/GenBank/DDBJ whole genome shotgun (WGS) entry which is preliminary data.</text>
</comment>
<gene>
    <name evidence="1" type="ORF">A8708_16735</name>
</gene>
<dbReference type="AlphaFoldDB" id="A0A198AJB4"/>
<dbReference type="Proteomes" id="UP000078454">
    <property type="component" value="Unassembled WGS sequence"/>
</dbReference>
<evidence type="ECO:0000313" key="2">
    <source>
        <dbReference type="Proteomes" id="UP000078454"/>
    </source>
</evidence>